<reference evidence="3 4" key="1">
    <citation type="submission" date="2012-01" db="EMBL/GenBank/DDBJ databases">
        <title>Complete sequence of Desulfotomaculum gibsoniae DSM 7213.</title>
        <authorList>
            <consortium name="US DOE Joint Genome Institute"/>
            <person name="Lucas S."/>
            <person name="Han J."/>
            <person name="Lapidus A."/>
            <person name="Cheng J.-F."/>
            <person name="Goodwin L."/>
            <person name="Pitluck S."/>
            <person name="Peters L."/>
            <person name="Ovchinnikova G."/>
            <person name="Teshima H."/>
            <person name="Detter J.C."/>
            <person name="Han C."/>
            <person name="Tapia R."/>
            <person name="Land M."/>
            <person name="Hauser L."/>
            <person name="Kyrpides N."/>
            <person name="Ivanova N."/>
            <person name="Pagani I."/>
            <person name="Parshina S."/>
            <person name="Plugge C."/>
            <person name="Muyzer G."/>
            <person name="Kuever J."/>
            <person name="Ivanova A."/>
            <person name="Nazina T."/>
            <person name="Klenk H.-P."/>
            <person name="Brambilla E."/>
            <person name="Spring S."/>
            <person name="Stams A.F."/>
            <person name="Woyke T."/>
        </authorList>
    </citation>
    <scope>NUCLEOTIDE SEQUENCE [LARGE SCALE GENOMIC DNA]</scope>
    <source>
        <strain evidence="3 4">DSM 7213</strain>
    </source>
</reference>
<feature type="domain" description="Copper amine oxidase-like N-terminal" evidence="2">
    <location>
        <begin position="77"/>
        <end position="154"/>
    </location>
</feature>
<dbReference type="eggNOG" id="COG4632">
    <property type="taxonomic scope" value="Bacteria"/>
</dbReference>
<feature type="domain" description="Copper amine oxidase-like N-terminal" evidence="2">
    <location>
        <begin position="23"/>
        <end position="75"/>
    </location>
</feature>
<dbReference type="InterPro" id="IPR012854">
    <property type="entry name" value="Cu_amine_oxidase-like_N"/>
</dbReference>
<dbReference type="Pfam" id="PF07833">
    <property type="entry name" value="Cu_amine_oxidN1"/>
    <property type="match status" value="2"/>
</dbReference>
<dbReference type="Proteomes" id="UP000013520">
    <property type="component" value="Chromosome"/>
</dbReference>
<evidence type="ECO:0000256" key="1">
    <source>
        <dbReference type="SAM" id="SignalP"/>
    </source>
</evidence>
<dbReference type="AlphaFoldDB" id="R4KIS6"/>
<accession>R4KIS6</accession>
<dbReference type="HOGENOM" id="CLU_699667_0_0_9"/>
<dbReference type="STRING" id="767817.Desgi_3147"/>
<feature type="chain" id="PRO_5004374666" evidence="1">
    <location>
        <begin position="30"/>
        <end position="394"/>
    </location>
</feature>
<dbReference type="KEGG" id="dgi:Desgi_3147"/>
<dbReference type="InterPro" id="IPR036582">
    <property type="entry name" value="Mao_N_sf"/>
</dbReference>
<evidence type="ECO:0000313" key="4">
    <source>
        <dbReference type="Proteomes" id="UP000013520"/>
    </source>
</evidence>
<gene>
    <name evidence="3" type="ORF">Desgi_3147</name>
</gene>
<protein>
    <submittedName>
        <fullName evidence="3">Copper amine oxidase family protein</fullName>
    </submittedName>
</protein>
<dbReference type="EMBL" id="CP003273">
    <property type="protein sequence ID" value="AGL02504.1"/>
    <property type="molecule type" value="Genomic_DNA"/>
</dbReference>
<feature type="signal peptide" evidence="1">
    <location>
        <begin position="1"/>
        <end position="29"/>
    </location>
</feature>
<dbReference type="Gene3D" id="3.30.457.10">
    <property type="entry name" value="Copper amine oxidase-like, N-terminal domain"/>
    <property type="match status" value="2"/>
</dbReference>
<name>R4KIS6_9FIRM</name>
<proteinExistence type="predicted"/>
<organism evidence="3 4">
    <name type="scientific">Desulfoscipio gibsoniae DSM 7213</name>
    <dbReference type="NCBI Taxonomy" id="767817"/>
    <lineage>
        <taxon>Bacteria</taxon>
        <taxon>Bacillati</taxon>
        <taxon>Bacillota</taxon>
        <taxon>Clostridia</taxon>
        <taxon>Eubacteriales</taxon>
        <taxon>Desulfallaceae</taxon>
        <taxon>Desulfoscipio</taxon>
    </lineage>
</organism>
<sequence>MGFKVCTAIILTAVLSVSPLWSTNTAAYARDNVKKMVLTLGSRDALLNDVPYQLNVPPVLVKGTAFLPARFVTEKILGATVKWDATTKIMEITKDEINVKMSFKSKQALVNGQKVETSNPPFIKDGRTLVPLRFLAENLNMSIEFNAVDKTITITEVIPDEAVPEPINLHEDSIPSKIDLKEVSRIEFNQSDNQFLPLFANKEKDKDKINQFLALYNEAVSKLVKESFHSDPVKMGHSVKACLRLVDGQSIYISIIDGGFVHQGDPSQGYYLKDEALYKKISDMITGFLIPVKGITIKPESVHLGEPLYINADYIPGDKASIELFPTHPEELKMSLINIKTLPLVNGSMDYNFILSEQIGTTADGSPGKICPGEWTLIVRTEQMVGGGNFIILE</sequence>
<keyword evidence="4" id="KW-1185">Reference proteome</keyword>
<dbReference type="RefSeq" id="WP_006520621.1">
    <property type="nucleotide sequence ID" value="NC_021184.1"/>
</dbReference>
<keyword evidence="1" id="KW-0732">Signal</keyword>
<evidence type="ECO:0000313" key="3">
    <source>
        <dbReference type="EMBL" id="AGL02504.1"/>
    </source>
</evidence>
<evidence type="ECO:0000259" key="2">
    <source>
        <dbReference type="Pfam" id="PF07833"/>
    </source>
</evidence>
<dbReference type="SUPFAM" id="SSF55383">
    <property type="entry name" value="Copper amine oxidase, domain N"/>
    <property type="match status" value="2"/>
</dbReference>